<dbReference type="GO" id="GO:0016628">
    <property type="term" value="F:oxidoreductase activity, acting on the CH-CH group of donors, NAD or NADP as acceptor"/>
    <property type="evidence" value="ECO:0007669"/>
    <property type="project" value="InterPro"/>
</dbReference>
<reference evidence="3" key="1">
    <citation type="submission" date="2022-10" db="EMBL/GenBank/DDBJ databases">
        <title>Determination and structural analysis of whole genome sequence of Sarocladium strictum F4-1.</title>
        <authorList>
            <person name="Hu L."/>
            <person name="Jiang Y."/>
        </authorList>
    </citation>
    <scope>NUCLEOTIDE SEQUENCE</scope>
    <source>
        <strain evidence="3">F4-1</strain>
    </source>
</reference>
<dbReference type="InterPro" id="IPR013154">
    <property type="entry name" value="ADH-like_N"/>
</dbReference>
<keyword evidence="1" id="KW-0560">Oxidoreductase</keyword>
<dbReference type="EMBL" id="JAPDFR010000001">
    <property type="protein sequence ID" value="KAK0391809.1"/>
    <property type="molecule type" value="Genomic_DNA"/>
</dbReference>
<dbReference type="AlphaFoldDB" id="A0AA39GSP0"/>
<evidence type="ECO:0000313" key="4">
    <source>
        <dbReference type="Proteomes" id="UP001175261"/>
    </source>
</evidence>
<dbReference type="PANTHER" id="PTHR44573">
    <property type="entry name" value="NADPH-DEPENDENT ALKENAL/ONE OXIDOREDUCTASE, CHLOROPLASTIC"/>
    <property type="match status" value="1"/>
</dbReference>
<sequence length="367" mass="39492">MADLPKTMRALVAPDKTGAKGYDLAEVAVPKITKPKQVIVRSYAAGLGASEIMLTAGKFDLVQKIKFPSKLGLEGSGTVVAIGSDVKTLKPGDDVYGIVVDKPMFELEPPGWASEYAIGEERFLVPKPPHLSYAEAASMMGNTVSTYQAIRRGLEMRGWKSLEGKTVYVTAGLGGLGSMAIQLAKKVFNAGKVITTVSTSKVPLVEHYLPGLVDQIVDYKTQKLTDEIEPGSVDFVVNTLLATFTPSIPLVNRSSGVIANMTGIPNQETARKIFGKGFSRWMGVLLDCGQLYYAWRLRGTDIAYDFVSGSAEIRTDIEQVAKLIAQEGLLKPVISMAELDDLEAVREGCEKLGAAKGGCGRFIIKIP</sequence>
<accession>A0AA39GSP0</accession>
<dbReference type="CDD" id="cd05289">
    <property type="entry name" value="MDR_like_2"/>
    <property type="match status" value="1"/>
</dbReference>
<proteinExistence type="predicted"/>
<dbReference type="Gene3D" id="3.90.180.10">
    <property type="entry name" value="Medium-chain alcohol dehydrogenases, catalytic domain"/>
    <property type="match status" value="1"/>
</dbReference>
<feature type="domain" description="Enoyl reductase (ER)" evidence="2">
    <location>
        <begin position="18"/>
        <end position="334"/>
    </location>
</feature>
<protein>
    <recommendedName>
        <fullName evidence="2">Enoyl reductase (ER) domain-containing protein</fullName>
    </recommendedName>
</protein>
<evidence type="ECO:0000256" key="1">
    <source>
        <dbReference type="ARBA" id="ARBA00023002"/>
    </source>
</evidence>
<name>A0AA39GSP0_SARSR</name>
<dbReference type="Pfam" id="PF08240">
    <property type="entry name" value="ADH_N"/>
    <property type="match status" value="1"/>
</dbReference>
<dbReference type="PANTHER" id="PTHR44573:SF1">
    <property type="entry name" value="NADPH-DEPENDENT ALKENAL_ONE OXIDOREDUCTASE, CHLOROPLASTIC"/>
    <property type="match status" value="1"/>
</dbReference>
<dbReference type="InterPro" id="IPR011032">
    <property type="entry name" value="GroES-like_sf"/>
</dbReference>
<organism evidence="3 4">
    <name type="scientific">Sarocladium strictum</name>
    <name type="common">Black bundle disease fungus</name>
    <name type="synonym">Acremonium strictum</name>
    <dbReference type="NCBI Taxonomy" id="5046"/>
    <lineage>
        <taxon>Eukaryota</taxon>
        <taxon>Fungi</taxon>
        <taxon>Dikarya</taxon>
        <taxon>Ascomycota</taxon>
        <taxon>Pezizomycotina</taxon>
        <taxon>Sordariomycetes</taxon>
        <taxon>Hypocreomycetidae</taxon>
        <taxon>Hypocreales</taxon>
        <taxon>Sarocladiaceae</taxon>
        <taxon>Sarocladium</taxon>
    </lineage>
</organism>
<dbReference type="InterPro" id="IPR036291">
    <property type="entry name" value="NAD(P)-bd_dom_sf"/>
</dbReference>
<dbReference type="SUPFAM" id="SSF51735">
    <property type="entry name" value="NAD(P)-binding Rossmann-fold domains"/>
    <property type="match status" value="1"/>
</dbReference>
<dbReference type="SMART" id="SM00829">
    <property type="entry name" value="PKS_ER"/>
    <property type="match status" value="1"/>
</dbReference>
<keyword evidence="4" id="KW-1185">Reference proteome</keyword>
<evidence type="ECO:0000259" key="2">
    <source>
        <dbReference type="SMART" id="SM00829"/>
    </source>
</evidence>
<dbReference type="SUPFAM" id="SSF50129">
    <property type="entry name" value="GroES-like"/>
    <property type="match status" value="1"/>
</dbReference>
<dbReference type="Proteomes" id="UP001175261">
    <property type="component" value="Unassembled WGS sequence"/>
</dbReference>
<dbReference type="Gene3D" id="3.40.50.720">
    <property type="entry name" value="NAD(P)-binding Rossmann-like Domain"/>
    <property type="match status" value="1"/>
</dbReference>
<dbReference type="InterPro" id="IPR020843">
    <property type="entry name" value="ER"/>
</dbReference>
<gene>
    <name evidence="3" type="ORF">NLU13_1308</name>
</gene>
<dbReference type="InterPro" id="IPR044626">
    <property type="entry name" value="AOR-like"/>
</dbReference>
<comment type="caution">
    <text evidence="3">The sequence shown here is derived from an EMBL/GenBank/DDBJ whole genome shotgun (WGS) entry which is preliminary data.</text>
</comment>
<evidence type="ECO:0000313" key="3">
    <source>
        <dbReference type="EMBL" id="KAK0391809.1"/>
    </source>
</evidence>